<reference evidence="3 4" key="1">
    <citation type="submission" date="2019-03" db="EMBL/GenBank/DDBJ databases">
        <title>Genomic Encyclopedia of Type Strains, Phase IV (KMG-IV): sequencing the most valuable type-strain genomes for metagenomic binning, comparative biology and taxonomic classification.</title>
        <authorList>
            <person name="Goeker M."/>
        </authorList>
    </citation>
    <scope>NUCLEOTIDE SEQUENCE [LARGE SCALE GENOMIC DNA]</scope>
    <source>
        <strain evidence="3 4">DSM 9035</strain>
    </source>
</reference>
<protein>
    <submittedName>
        <fullName evidence="3">Type VI secretion system protein ImpI</fullName>
    </submittedName>
</protein>
<dbReference type="SMART" id="SM00240">
    <property type="entry name" value="FHA"/>
    <property type="match status" value="1"/>
</dbReference>
<accession>A0A4V2UX80</accession>
<feature type="region of interest" description="Disordered" evidence="1">
    <location>
        <begin position="342"/>
        <end position="372"/>
    </location>
</feature>
<dbReference type="AlphaFoldDB" id="A0A4V2UX80"/>
<feature type="domain" description="FHA" evidence="2">
    <location>
        <begin position="29"/>
        <end position="79"/>
    </location>
</feature>
<dbReference type="RefSeq" id="WP_132034118.1">
    <property type="nucleotide sequence ID" value="NZ_SMAI01000013.1"/>
</dbReference>
<dbReference type="CDD" id="cd00060">
    <property type="entry name" value="FHA"/>
    <property type="match status" value="1"/>
</dbReference>
<evidence type="ECO:0000256" key="1">
    <source>
        <dbReference type="SAM" id="MobiDB-lite"/>
    </source>
</evidence>
<name>A0A4V2UX80_9HYPH</name>
<evidence type="ECO:0000313" key="3">
    <source>
        <dbReference type="EMBL" id="TCT02468.1"/>
    </source>
</evidence>
<dbReference type="OrthoDB" id="273564at2"/>
<dbReference type="PROSITE" id="PS50006">
    <property type="entry name" value="FHA_DOMAIN"/>
    <property type="match status" value="1"/>
</dbReference>
<dbReference type="Proteomes" id="UP000294664">
    <property type="component" value="Unassembled WGS sequence"/>
</dbReference>
<feature type="compositionally biased region" description="Pro residues" evidence="1">
    <location>
        <begin position="216"/>
        <end position="236"/>
    </location>
</feature>
<proteinExistence type="predicted"/>
<feature type="region of interest" description="Disordered" evidence="1">
    <location>
        <begin position="208"/>
        <end position="274"/>
    </location>
</feature>
<sequence length="372" mass="39192">MTAVLRLKLLTSIEGPPDQQSRSLTSGALKIGREEGNDWIIDDGSRLISRHHCTITASGGLFVIIDSSANGLFINDAKQPLGRGNSAILSDGDTIHLGHVSIAAQVGEQLVTEADPFRAILPRLDSPEVPMPQRAPDPFDLPVSIPPGRRSAPSMNVPDPGWPNFELRPLPDLVQPSSKAEAVTLADHIPAEQEAILPMRVVKSEIPEDWDADLMPRPPEPVTPRAPRLPQPPSIPPSSAFDAPQAPPPPAASATPQIPDWDLDFDPAPAPPPAGAPNAVALALLEALARIEAEVVGSDESALLAGPPVEVLARIESEESEWIGLSLASLSARVIAKLKQAEVRSGGGVPETDAAPSRFGTSLPPAPESDLS</sequence>
<gene>
    <name evidence="3" type="ORF">EDC64_113119</name>
</gene>
<dbReference type="InterPro" id="IPR000253">
    <property type="entry name" value="FHA_dom"/>
</dbReference>
<evidence type="ECO:0000259" key="2">
    <source>
        <dbReference type="PROSITE" id="PS50006"/>
    </source>
</evidence>
<dbReference type="InterPro" id="IPR008984">
    <property type="entry name" value="SMAD_FHA_dom_sf"/>
</dbReference>
<dbReference type="Gene3D" id="2.60.200.20">
    <property type="match status" value="1"/>
</dbReference>
<comment type="caution">
    <text evidence="3">The sequence shown here is derived from an EMBL/GenBank/DDBJ whole genome shotgun (WGS) entry which is preliminary data.</text>
</comment>
<dbReference type="Pfam" id="PF00498">
    <property type="entry name" value="FHA"/>
    <property type="match status" value="1"/>
</dbReference>
<organism evidence="3 4">
    <name type="scientific">Aquabacter spiritensis</name>
    <dbReference type="NCBI Taxonomy" id="933073"/>
    <lineage>
        <taxon>Bacteria</taxon>
        <taxon>Pseudomonadati</taxon>
        <taxon>Pseudomonadota</taxon>
        <taxon>Alphaproteobacteria</taxon>
        <taxon>Hyphomicrobiales</taxon>
        <taxon>Xanthobacteraceae</taxon>
        <taxon>Aquabacter</taxon>
    </lineage>
</organism>
<dbReference type="SUPFAM" id="SSF49879">
    <property type="entry name" value="SMAD/FHA domain"/>
    <property type="match status" value="1"/>
</dbReference>
<evidence type="ECO:0000313" key="4">
    <source>
        <dbReference type="Proteomes" id="UP000294664"/>
    </source>
</evidence>
<keyword evidence="4" id="KW-1185">Reference proteome</keyword>
<dbReference type="EMBL" id="SMAI01000013">
    <property type="protein sequence ID" value="TCT02468.1"/>
    <property type="molecule type" value="Genomic_DNA"/>
</dbReference>